<keyword evidence="3" id="KW-1185">Reference proteome</keyword>
<organism evidence="2 3">
    <name type="scientific">Paramecium sonneborni</name>
    <dbReference type="NCBI Taxonomy" id="65129"/>
    <lineage>
        <taxon>Eukaryota</taxon>
        <taxon>Sar</taxon>
        <taxon>Alveolata</taxon>
        <taxon>Ciliophora</taxon>
        <taxon>Intramacronucleata</taxon>
        <taxon>Oligohymenophorea</taxon>
        <taxon>Peniculida</taxon>
        <taxon>Parameciidae</taxon>
        <taxon>Paramecium</taxon>
    </lineage>
</organism>
<feature type="chain" id="PRO_5035719462" evidence="1">
    <location>
        <begin position="19"/>
        <end position="88"/>
    </location>
</feature>
<keyword evidence="1" id="KW-0732">Signal</keyword>
<dbReference type="Proteomes" id="UP000692954">
    <property type="component" value="Unassembled WGS sequence"/>
</dbReference>
<dbReference type="AlphaFoldDB" id="A0A8S1RU82"/>
<reference evidence="2" key="1">
    <citation type="submission" date="2021-01" db="EMBL/GenBank/DDBJ databases">
        <authorList>
            <consortium name="Genoscope - CEA"/>
            <person name="William W."/>
        </authorList>
    </citation>
    <scope>NUCLEOTIDE SEQUENCE</scope>
</reference>
<proteinExistence type="predicted"/>
<comment type="caution">
    <text evidence="2">The sequence shown here is derived from an EMBL/GenBank/DDBJ whole genome shotgun (WGS) entry which is preliminary data.</text>
</comment>
<evidence type="ECO:0000256" key="1">
    <source>
        <dbReference type="SAM" id="SignalP"/>
    </source>
</evidence>
<evidence type="ECO:0000313" key="2">
    <source>
        <dbReference type="EMBL" id="CAD8130034.1"/>
    </source>
</evidence>
<sequence>MIFLLGLLHIVFILKIKANPSQLPNPYRNRSIFLNSDTIKDILKQSPNKKQYSNCEGQQRDTKYGTQYTKNICLQMILPLGKIYLFII</sequence>
<feature type="signal peptide" evidence="1">
    <location>
        <begin position="1"/>
        <end position="18"/>
    </location>
</feature>
<gene>
    <name evidence="2" type="ORF">PSON_ATCC_30995.1.T2580006</name>
</gene>
<protein>
    <submittedName>
        <fullName evidence="2">Uncharacterized protein</fullName>
    </submittedName>
</protein>
<dbReference type="EMBL" id="CAJJDN010000258">
    <property type="protein sequence ID" value="CAD8130034.1"/>
    <property type="molecule type" value="Genomic_DNA"/>
</dbReference>
<accession>A0A8S1RU82</accession>
<name>A0A8S1RU82_9CILI</name>
<evidence type="ECO:0000313" key="3">
    <source>
        <dbReference type="Proteomes" id="UP000692954"/>
    </source>
</evidence>